<evidence type="ECO:0000313" key="2">
    <source>
        <dbReference type="Proteomes" id="UP000257559"/>
    </source>
</evidence>
<sequence length="43" mass="5175">MNFLIQYKLKNLDAFNIMEKVRKGKGLTEGEEKLLREHKVPEW</sequence>
<dbReference type="GO" id="GO:0003887">
    <property type="term" value="F:DNA-directed DNA polymerase activity"/>
    <property type="evidence" value="ECO:0007669"/>
    <property type="project" value="UniProtKB-EC"/>
</dbReference>
<dbReference type="AlphaFoldDB" id="A0A3B0PY17"/>
<protein>
    <submittedName>
        <fullName evidence="1">DNA polymerase III polC-type</fullName>
        <ecNumber evidence="1">2.7.7.7</ecNumber>
    </submittedName>
</protein>
<evidence type="ECO:0000313" key="1">
    <source>
        <dbReference type="EMBL" id="SYV98024.1"/>
    </source>
</evidence>
<feature type="non-terminal residue" evidence="1">
    <location>
        <position position="43"/>
    </location>
</feature>
<dbReference type="KEGG" id="medw:NCTC10132_01396"/>
<gene>
    <name evidence="1" type="primary">polC_6</name>
    <name evidence="1" type="ORF">NCTC10132_01396</name>
</gene>
<dbReference type="Proteomes" id="UP000257559">
    <property type="component" value="Chromosome"/>
</dbReference>
<dbReference type="EMBL" id="LS991951">
    <property type="protein sequence ID" value="SYV98024.1"/>
    <property type="molecule type" value="Genomic_DNA"/>
</dbReference>
<reference evidence="2" key="1">
    <citation type="submission" date="2018-06" db="EMBL/GenBank/DDBJ databases">
        <authorList>
            <consortium name="Pathogen Informatics"/>
        </authorList>
    </citation>
    <scope>NUCLEOTIDE SEQUENCE [LARGE SCALE GENOMIC DNA]</scope>
    <source>
        <strain evidence="2">NCTC10132</strain>
    </source>
</reference>
<dbReference type="Gene3D" id="6.10.140.1510">
    <property type="match status" value="1"/>
</dbReference>
<name>A0A3B0PY17_9BACT</name>
<organism evidence="1 2">
    <name type="scientific">Mycoplasmopsis edwardii</name>
    <dbReference type="NCBI Taxonomy" id="53558"/>
    <lineage>
        <taxon>Bacteria</taxon>
        <taxon>Bacillati</taxon>
        <taxon>Mycoplasmatota</taxon>
        <taxon>Mycoplasmoidales</taxon>
        <taxon>Metamycoplasmataceae</taxon>
        <taxon>Mycoplasmopsis</taxon>
    </lineage>
</organism>
<dbReference type="EC" id="2.7.7.7" evidence="1"/>
<keyword evidence="2" id="KW-1185">Reference proteome</keyword>
<proteinExistence type="predicted"/>
<keyword evidence="1" id="KW-0808">Transferase</keyword>
<keyword evidence="1" id="KW-0548">Nucleotidyltransferase</keyword>
<accession>A0A3B0PY17</accession>